<accession>A0ACC1T323</accession>
<gene>
    <name evidence="1" type="ORF">NM688_g4374</name>
</gene>
<comment type="caution">
    <text evidence="1">The sequence shown here is derived from an EMBL/GenBank/DDBJ whole genome shotgun (WGS) entry which is preliminary data.</text>
</comment>
<dbReference type="Proteomes" id="UP001148662">
    <property type="component" value="Unassembled WGS sequence"/>
</dbReference>
<organism evidence="1 2">
    <name type="scientific">Phlebia brevispora</name>
    <dbReference type="NCBI Taxonomy" id="194682"/>
    <lineage>
        <taxon>Eukaryota</taxon>
        <taxon>Fungi</taxon>
        <taxon>Dikarya</taxon>
        <taxon>Basidiomycota</taxon>
        <taxon>Agaricomycotina</taxon>
        <taxon>Agaricomycetes</taxon>
        <taxon>Polyporales</taxon>
        <taxon>Meruliaceae</taxon>
        <taxon>Phlebia</taxon>
    </lineage>
</organism>
<reference evidence="1" key="1">
    <citation type="submission" date="2022-07" db="EMBL/GenBank/DDBJ databases">
        <title>Genome Sequence of Phlebia brevispora.</title>
        <authorList>
            <person name="Buettner E."/>
        </authorList>
    </citation>
    <scope>NUCLEOTIDE SEQUENCE</scope>
    <source>
        <strain evidence="1">MPL23</strain>
    </source>
</reference>
<name>A0ACC1T323_9APHY</name>
<protein>
    <submittedName>
        <fullName evidence="1">Uncharacterized protein</fullName>
    </submittedName>
</protein>
<evidence type="ECO:0000313" key="2">
    <source>
        <dbReference type="Proteomes" id="UP001148662"/>
    </source>
</evidence>
<proteinExistence type="predicted"/>
<evidence type="ECO:0000313" key="1">
    <source>
        <dbReference type="EMBL" id="KAJ3552032.1"/>
    </source>
</evidence>
<keyword evidence="2" id="KW-1185">Reference proteome</keyword>
<dbReference type="EMBL" id="JANHOG010000715">
    <property type="protein sequence ID" value="KAJ3552032.1"/>
    <property type="molecule type" value="Genomic_DNA"/>
</dbReference>
<sequence length="688" mass="77528">MTASCSQGDDDAACYDSQPFDFGIRLGLVFIVETASFSAIAVLGLLTYIGYSFAKIKANASRKWSTATHVHWYFLSMLVSELIQAIGGIINVRWILNARVIEGSVCTTQGVLKQCGDVGVALASLAIAVHTFCALVFRWIPPQSSRIPFIVLAGIWIFLVLLVSLSLGTHKHDDYYGNTEFWCWITSAYPVQRIVLEYMWLWITCFLNFILYIPMALVIIYDGMVVVHNWRIRLVRNVAQRSDKRGERKLAIKMLGYPLVYTITVLPIAITRWMEFSGRNIPWAGTVFSDVVFASSGILNVLLFTATRPNLLPRRANSILSQPPTSPRSTRIQHSRDTTADGDRAESAELLDVSSPLTPPPSTALDGAWKLNTLKRPQGNRHIKGTLCGWKITPNVSNLASIPDLEKQALLVRYFKVLTIISASASEIKRLVLYHSHDRDVHDRHRSPRVPVFLLIHIIVFISREMGGNQSVPKITKQDRAILDLKLQRDKVKQYRKKIQAVLDREHEIAKEQLSVGHKDRALLALRRRRYQESLLAKTDSQLENLENLVSTIEFSLVEVSVMHGLQQGNEVLKEIHKEMNIESVEKILEETAEAREYQRASLPSLCCFSMLIHALQEIDEMLGNTLTAEDEEAVQAELLELQKEVVGEEEPAKPLMLPSVPTTEPEVSTMQEEEEAMEGRERVPVPG</sequence>